<dbReference type="Gene3D" id="6.10.250.610">
    <property type="match status" value="1"/>
</dbReference>
<dbReference type="CDD" id="cd12239">
    <property type="entry name" value="RRM2_RBM40_like"/>
    <property type="match status" value="1"/>
</dbReference>
<comment type="caution">
    <text evidence="9">The sequence shown here is derived from an EMBL/GenBank/DDBJ whole genome shotgun (WGS) entry which is preliminary data.</text>
</comment>
<reference evidence="9" key="1">
    <citation type="journal article" date="2020" name="Cell">
        <title>Large-Scale Comparative Analyses of Tick Genomes Elucidate Their Genetic Diversity and Vector Capacities.</title>
        <authorList>
            <consortium name="Tick Genome and Microbiome Consortium (TIGMIC)"/>
            <person name="Jia N."/>
            <person name="Wang J."/>
            <person name="Shi W."/>
            <person name="Du L."/>
            <person name="Sun Y."/>
            <person name="Zhan W."/>
            <person name="Jiang J.F."/>
            <person name="Wang Q."/>
            <person name="Zhang B."/>
            <person name="Ji P."/>
            <person name="Bell-Sakyi L."/>
            <person name="Cui X.M."/>
            <person name="Yuan T.T."/>
            <person name="Jiang B.G."/>
            <person name="Yang W.F."/>
            <person name="Lam T.T."/>
            <person name="Chang Q.C."/>
            <person name="Ding S.J."/>
            <person name="Wang X.J."/>
            <person name="Zhu J.G."/>
            <person name="Ruan X.D."/>
            <person name="Zhao L."/>
            <person name="Wei J.T."/>
            <person name="Ye R.Z."/>
            <person name="Que T.C."/>
            <person name="Du C.H."/>
            <person name="Zhou Y.H."/>
            <person name="Cheng J.X."/>
            <person name="Dai P.F."/>
            <person name="Guo W.B."/>
            <person name="Han X.H."/>
            <person name="Huang E.J."/>
            <person name="Li L.F."/>
            <person name="Wei W."/>
            <person name="Gao Y.C."/>
            <person name="Liu J.Z."/>
            <person name="Shao H.Z."/>
            <person name="Wang X."/>
            <person name="Wang C.C."/>
            <person name="Yang T.C."/>
            <person name="Huo Q.B."/>
            <person name="Li W."/>
            <person name="Chen H.Y."/>
            <person name="Chen S.E."/>
            <person name="Zhou L.G."/>
            <person name="Ni X.B."/>
            <person name="Tian J.H."/>
            <person name="Sheng Y."/>
            <person name="Liu T."/>
            <person name="Pan Y.S."/>
            <person name="Xia L.Y."/>
            <person name="Li J."/>
            <person name="Zhao F."/>
            <person name="Cao W.C."/>
        </authorList>
    </citation>
    <scope>NUCLEOTIDE SEQUENCE</scope>
    <source>
        <strain evidence="9">Rmic-2018</strain>
    </source>
</reference>
<feature type="compositionally biased region" description="Basic residues" evidence="7">
    <location>
        <begin position="325"/>
        <end position="339"/>
    </location>
</feature>
<dbReference type="FunFam" id="3.30.70.330:FF:000207">
    <property type="entry name" value="RNA-binding region (RNP1, RRM)-containing 3"/>
    <property type="match status" value="1"/>
</dbReference>
<dbReference type="InterPro" id="IPR035979">
    <property type="entry name" value="RBD_domain_sf"/>
</dbReference>
<evidence type="ECO:0000256" key="2">
    <source>
        <dbReference type="ARBA" id="ARBA00020364"/>
    </source>
</evidence>
<evidence type="ECO:0000256" key="7">
    <source>
        <dbReference type="SAM" id="MobiDB-lite"/>
    </source>
</evidence>
<keyword evidence="3" id="KW-0677">Repeat</keyword>
<dbReference type="Proteomes" id="UP000821866">
    <property type="component" value="Chromosome 11"/>
</dbReference>
<dbReference type="OMA" id="AINIRHE"/>
<feature type="domain" description="RRM" evidence="8">
    <location>
        <begin position="75"/>
        <end position="150"/>
    </location>
</feature>
<gene>
    <name evidence="9" type="ORF">HPB51_008108</name>
</gene>
<dbReference type="PANTHER" id="PTHR16105:SF0">
    <property type="entry name" value="RNA-BINDING REGION-CONTAINING PROTEIN 3"/>
    <property type="match status" value="1"/>
</dbReference>
<dbReference type="AlphaFoldDB" id="A0A9J6ENM2"/>
<feature type="compositionally biased region" description="Acidic residues" evidence="7">
    <location>
        <begin position="300"/>
        <end position="312"/>
    </location>
</feature>
<dbReference type="SMART" id="SM00360">
    <property type="entry name" value="RRM"/>
    <property type="match status" value="2"/>
</dbReference>
<dbReference type="PROSITE" id="PS50102">
    <property type="entry name" value="RRM"/>
    <property type="match status" value="2"/>
</dbReference>
<dbReference type="VEuPathDB" id="VectorBase:LOC119180865"/>
<dbReference type="InterPro" id="IPR045164">
    <property type="entry name" value="RBM41/RNPC3"/>
</dbReference>
<dbReference type="SUPFAM" id="SSF54928">
    <property type="entry name" value="RNA-binding domain, RBD"/>
    <property type="match status" value="2"/>
</dbReference>
<dbReference type="Pfam" id="PF00076">
    <property type="entry name" value="RRM_1"/>
    <property type="match status" value="2"/>
</dbReference>
<evidence type="ECO:0000313" key="9">
    <source>
        <dbReference type="EMBL" id="KAH8035741.1"/>
    </source>
</evidence>
<dbReference type="CDD" id="cd12238">
    <property type="entry name" value="RRM1_RBM40_like"/>
    <property type="match status" value="1"/>
</dbReference>
<name>A0A9J6ENM2_RHIMP</name>
<keyword evidence="4 6" id="KW-0694">RNA-binding</keyword>
<evidence type="ECO:0000256" key="3">
    <source>
        <dbReference type="ARBA" id="ARBA00022737"/>
    </source>
</evidence>
<sequence length="550" mass="60776">MLDFISWLCPSHTYRCPSGQCANRRYSPSRWEDTQADGARACAISPAGSGPVVCARLGCLLGSAITPSNMRSKCETLLVRHLPSSLSEAEKTDLLKHFGADSVRCMRSTGKLKNAAFATFPTQDAADCALERLHQCELMGSRLVVEYALGKQADRYFPSKSEQFPESANAAAESAEDQAVAASKDEYKSKMEAFAVKLHAMSADLGLDYVLNPMLTYAYPPASPTIVANIAAMLMSVPKFYTQVLHLMNKMNLPAPFGPPMPHPPTMQQAFGVVAVQDQSTTSAELVTSAEVAVNNQESSPEESEMESDEEDVSQRVQQPQAMIPRKRKPKTQLRRPKLQKLLPPQPVQEHRPKMSDVFEPVVEDKTPKAIAINIRHEVDTEVQEKETEEVVEQGGFGILPAAPKPVETAETNASDDNYDWSGTQFLQREEVRSGRISSDEMSRASVFKNYEAGDVASRLYIKNVAKSATVEDLFRIYGGYIDVDSEEQRNAFDIRLMKEGRMKGQAFLTLASESQADRARRDSNGYLLKGKPLVVQFARSAKAKKLATY</sequence>
<dbReference type="Gene3D" id="3.30.70.330">
    <property type="match status" value="2"/>
</dbReference>
<dbReference type="OrthoDB" id="448399at2759"/>
<dbReference type="InterPro" id="IPR000504">
    <property type="entry name" value="RRM_dom"/>
</dbReference>
<keyword evidence="5" id="KW-0539">Nucleus</keyword>
<organism evidence="9 10">
    <name type="scientific">Rhipicephalus microplus</name>
    <name type="common">Cattle tick</name>
    <name type="synonym">Boophilus microplus</name>
    <dbReference type="NCBI Taxonomy" id="6941"/>
    <lineage>
        <taxon>Eukaryota</taxon>
        <taxon>Metazoa</taxon>
        <taxon>Ecdysozoa</taxon>
        <taxon>Arthropoda</taxon>
        <taxon>Chelicerata</taxon>
        <taxon>Arachnida</taxon>
        <taxon>Acari</taxon>
        <taxon>Parasitiformes</taxon>
        <taxon>Ixodida</taxon>
        <taxon>Ixodoidea</taxon>
        <taxon>Ixodidae</taxon>
        <taxon>Rhipicephalinae</taxon>
        <taxon>Rhipicephalus</taxon>
        <taxon>Boophilus</taxon>
    </lineage>
</organism>
<comment type="subcellular location">
    <subcellularLocation>
        <location evidence="1">Nucleus</location>
    </subcellularLocation>
</comment>
<dbReference type="PANTHER" id="PTHR16105">
    <property type="entry name" value="RNA-BINDING REGION-CONTAINING PROTEIN 3"/>
    <property type="match status" value="1"/>
</dbReference>
<evidence type="ECO:0000256" key="4">
    <source>
        <dbReference type="ARBA" id="ARBA00022884"/>
    </source>
</evidence>
<evidence type="ECO:0000259" key="8">
    <source>
        <dbReference type="PROSITE" id="PS50102"/>
    </source>
</evidence>
<evidence type="ECO:0000256" key="1">
    <source>
        <dbReference type="ARBA" id="ARBA00004123"/>
    </source>
</evidence>
<evidence type="ECO:0000256" key="6">
    <source>
        <dbReference type="PROSITE-ProRule" id="PRU00176"/>
    </source>
</evidence>
<keyword evidence="10" id="KW-1185">Reference proteome</keyword>
<dbReference type="EMBL" id="JABSTU010000003">
    <property type="protein sequence ID" value="KAH8035741.1"/>
    <property type="molecule type" value="Genomic_DNA"/>
</dbReference>
<dbReference type="InterPro" id="IPR012677">
    <property type="entry name" value="Nucleotide-bd_a/b_plait_sf"/>
</dbReference>
<protein>
    <recommendedName>
        <fullName evidence="2">RNA-binding region-containing protein 3</fullName>
    </recommendedName>
</protein>
<proteinExistence type="predicted"/>
<evidence type="ECO:0000256" key="5">
    <source>
        <dbReference type="ARBA" id="ARBA00023242"/>
    </source>
</evidence>
<feature type="region of interest" description="Disordered" evidence="7">
    <location>
        <begin position="292"/>
        <end position="339"/>
    </location>
</feature>
<dbReference type="GO" id="GO:0000398">
    <property type="term" value="P:mRNA splicing, via spliceosome"/>
    <property type="evidence" value="ECO:0007669"/>
    <property type="project" value="TreeGrafter"/>
</dbReference>
<dbReference type="GO" id="GO:0005689">
    <property type="term" value="C:U12-type spliceosomal complex"/>
    <property type="evidence" value="ECO:0007669"/>
    <property type="project" value="TreeGrafter"/>
</dbReference>
<accession>A0A9J6ENM2</accession>
<dbReference type="InterPro" id="IPR034147">
    <property type="entry name" value="RBM40_RRM1"/>
</dbReference>
<dbReference type="GO" id="GO:0030626">
    <property type="term" value="F:U12 snRNA binding"/>
    <property type="evidence" value="ECO:0007669"/>
    <property type="project" value="TreeGrafter"/>
</dbReference>
<feature type="domain" description="RRM" evidence="8">
    <location>
        <begin position="458"/>
        <end position="541"/>
    </location>
</feature>
<evidence type="ECO:0000313" key="10">
    <source>
        <dbReference type="Proteomes" id="UP000821866"/>
    </source>
</evidence>
<reference evidence="9" key="2">
    <citation type="submission" date="2021-09" db="EMBL/GenBank/DDBJ databases">
        <authorList>
            <person name="Jia N."/>
            <person name="Wang J."/>
            <person name="Shi W."/>
            <person name="Du L."/>
            <person name="Sun Y."/>
            <person name="Zhan W."/>
            <person name="Jiang J."/>
            <person name="Wang Q."/>
            <person name="Zhang B."/>
            <person name="Ji P."/>
            <person name="Sakyi L.B."/>
            <person name="Cui X."/>
            <person name="Yuan T."/>
            <person name="Jiang B."/>
            <person name="Yang W."/>
            <person name="Lam T.T.-Y."/>
            <person name="Chang Q."/>
            <person name="Ding S."/>
            <person name="Wang X."/>
            <person name="Zhu J."/>
            <person name="Ruan X."/>
            <person name="Zhao L."/>
            <person name="Wei J."/>
            <person name="Que T."/>
            <person name="Du C."/>
            <person name="Cheng J."/>
            <person name="Dai P."/>
            <person name="Han X."/>
            <person name="Huang E."/>
            <person name="Gao Y."/>
            <person name="Liu J."/>
            <person name="Shao H."/>
            <person name="Ye R."/>
            <person name="Li L."/>
            <person name="Wei W."/>
            <person name="Wang X."/>
            <person name="Wang C."/>
            <person name="Huo Q."/>
            <person name="Li W."/>
            <person name="Guo W."/>
            <person name="Chen H."/>
            <person name="Chen S."/>
            <person name="Zhou L."/>
            <person name="Zhou L."/>
            <person name="Ni X."/>
            <person name="Tian J."/>
            <person name="Zhou Y."/>
            <person name="Sheng Y."/>
            <person name="Liu T."/>
            <person name="Pan Y."/>
            <person name="Xia L."/>
            <person name="Li J."/>
            <person name="Zhao F."/>
            <person name="Cao W."/>
        </authorList>
    </citation>
    <scope>NUCLEOTIDE SEQUENCE</scope>
    <source>
        <strain evidence="9">Rmic-2018</strain>
        <tissue evidence="9">Larvae</tissue>
    </source>
</reference>
<dbReference type="GO" id="GO:0097157">
    <property type="term" value="F:pre-mRNA intronic binding"/>
    <property type="evidence" value="ECO:0007669"/>
    <property type="project" value="TreeGrafter"/>
</dbReference>